<keyword evidence="5 11" id="KW-0808">Transferase</keyword>
<dbReference type="PANTHER" id="PTHR21087:SF16">
    <property type="entry name" value="SHIKIMATE KINASE 1, CHLOROPLASTIC"/>
    <property type="match status" value="1"/>
</dbReference>
<keyword evidence="11" id="KW-0963">Cytoplasm</keyword>
<name>A0A429XD89_SIMTE</name>
<keyword evidence="11" id="KW-0460">Magnesium</keyword>
<keyword evidence="11" id="KW-0479">Metal-binding</keyword>
<comment type="catalytic activity">
    <reaction evidence="10 11">
        <text>shikimate + ATP = 3-phosphoshikimate + ADP + H(+)</text>
        <dbReference type="Rhea" id="RHEA:13121"/>
        <dbReference type="ChEBI" id="CHEBI:15378"/>
        <dbReference type="ChEBI" id="CHEBI:30616"/>
        <dbReference type="ChEBI" id="CHEBI:36208"/>
        <dbReference type="ChEBI" id="CHEBI:145989"/>
        <dbReference type="ChEBI" id="CHEBI:456216"/>
        <dbReference type="EC" id="2.7.1.71"/>
    </reaction>
</comment>
<feature type="binding site" evidence="11">
    <location>
        <position position="121"/>
    </location>
    <ligand>
        <name>ATP</name>
        <dbReference type="ChEBI" id="CHEBI:30616"/>
    </ligand>
</feature>
<dbReference type="GO" id="GO:0009073">
    <property type="term" value="P:aromatic amino acid family biosynthetic process"/>
    <property type="evidence" value="ECO:0007669"/>
    <property type="project" value="UniProtKB-KW"/>
</dbReference>
<dbReference type="GO" id="GO:0005829">
    <property type="term" value="C:cytosol"/>
    <property type="evidence" value="ECO:0007669"/>
    <property type="project" value="TreeGrafter"/>
</dbReference>
<dbReference type="RefSeq" id="WP_120114995.1">
    <property type="nucleotide sequence ID" value="NZ_DAMDJW010000290.1"/>
</dbReference>
<dbReference type="HAMAP" id="MF_00109">
    <property type="entry name" value="Shikimate_kinase"/>
    <property type="match status" value="1"/>
</dbReference>
<dbReference type="SUPFAM" id="SSF52540">
    <property type="entry name" value="P-loop containing nucleoside triphosphate hydrolases"/>
    <property type="match status" value="1"/>
</dbReference>
<comment type="subcellular location">
    <subcellularLocation>
        <location evidence="11">Cytoplasm</location>
    </subcellularLocation>
</comment>
<dbReference type="EMBL" id="QYTW02000001">
    <property type="protein sequence ID" value="RST61417.1"/>
    <property type="molecule type" value="Genomic_DNA"/>
</dbReference>
<dbReference type="AlphaFoldDB" id="A0A429XD89"/>
<evidence type="ECO:0000256" key="8">
    <source>
        <dbReference type="ARBA" id="ARBA00022840"/>
    </source>
</evidence>
<evidence type="ECO:0000256" key="6">
    <source>
        <dbReference type="ARBA" id="ARBA00022741"/>
    </source>
</evidence>
<organism evidence="12 13">
    <name type="scientific">Siminovitchia terrae</name>
    <name type="common">Bacillus terrae</name>
    <dbReference type="NCBI Taxonomy" id="1914933"/>
    <lineage>
        <taxon>Bacteria</taxon>
        <taxon>Bacillati</taxon>
        <taxon>Bacillota</taxon>
        <taxon>Bacilli</taxon>
        <taxon>Bacillales</taxon>
        <taxon>Bacillaceae</taxon>
        <taxon>Siminovitchia</taxon>
    </lineage>
</organism>
<feature type="binding site" evidence="11">
    <location>
        <position position="18"/>
    </location>
    <ligand>
        <name>Mg(2+)</name>
        <dbReference type="ChEBI" id="CHEBI:18420"/>
    </ligand>
</feature>
<dbReference type="EC" id="2.7.1.71" evidence="3 11"/>
<comment type="pathway">
    <text evidence="1 11">Metabolic intermediate biosynthesis; chorismate biosynthesis; chorismate from D-erythrose 4-phosphate and phosphoenolpyruvate: step 5/7.</text>
</comment>
<reference evidence="12 13" key="1">
    <citation type="submission" date="2018-12" db="EMBL/GenBank/DDBJ databases">
        <authorList>
            <person name="Sun L."/>
            <person name="Chen Z."/>
        </authorList>
    </citation>
    <scope>NUCLEOTIDE SEQUENCE [LARGE SCALE GENOMIC DNA]</scope>
    <source>
        <strain evidence="12 13">LMG 29736</strain>
    </source>
</reference>
<evidence type="ECO:0000256" key="9">
    <source>
        <dbReference type="ARBA" id="ARBA00023141"/>
    </source>
</evidence>
<accession>A0A429XD89</accession>
<dbReference type="CDD" id="cd00464">
    <property type="entry name" value="SK"/>
    <property type="match status" value="1"/>
</dbReference>
<dbReference type="GO" id="GO:0005524">
    <property type="term" value="F:ATP binding"/>
    <property type="evidence" value="ECO:0007669"/>
    <property type="project" value="UniProtKB-UniRule"/>
</dbReference>
<keyword evidence="7 11" id="KW-0418">Kinase</keyword>
<comment type="caution">
    <text evidence="11">Lacks conserved residue(s) required for the propagation of feature annotation.</text>
</comment>
<feature type="binding site" evidence="11">
    <location>
        <position position="36"/>
    </location>
    <ligand>
        <name>substrate</name>
    </ligand>
</feature>
<dbReference type="InterPro" id="IPR000623">
    <property type="entry name" value="Shikimate_kinase/TSH1"/>
</dbReference>
<feature type="binding site" evidence="11">
    <location>
        <position position="139"/>
    </location>
    <ligand>
        <name>substrate</name>
    </ligand>
</feature>
<dbReference type="PANTHER" id="PTHR21087">
    <property type="entry name" value="SHIKIMATE KINASE"/>
    <property type="match status" value="1"/>
</dbReference>
<dbReference type="PROSITE" id="PS01128">
    <property type="entry name" value="SHIKIMATE_KINASE"/>
    <property type="match status" value="1"/>
</dbReference>
<dbReference type="Pfam" id="PF01202">
    <property type="entry name" value="SKI"/>
    <property type="match status" value="1"/>
</dbReference>
<keyword evidence="9 11" id="KW-0057">Aromatic amino acid biosynthesis</keyword>
<dbReference type="InterPro" id="IPR023000">
    <property type="entry name" value="Shikimate_kinase_CS"/>
</dbReference>
<evidence type="ECO:0000256" key="1">
    <source>
        <dbReference type="ARBA" id="ARBA00004842"/>
    </source>
</evidence>
<keyword evidence="8 11" id="KW-0067">ATP-binding</keyword>
<evidence type="ECO:0000256" key="7">
    <source>
        <dbReference type="ARBA" id="ARBA00022777"/>
    </source>
</evidence>
<evidence type="ECO:0000256" key="2">
    <source>
        <dbReference type="ARBA" id="ARBA00006997"/>
    </source>
</evidence>
<sequence>MTKEKSIALVGFMGAGKTTAGELAATKLNWNFIDTDQEIEKEVGLPTTEIFKKYGEKAFRTYERNVIETITNEKKQVISLGGGAFMNEETRKTCLAKTVVIFLDISWEAWKKRYELIVETRPVLQGRDLNEIKELYLERKRLYGHHHFRILTDNLSPDDVANKIVELYSTPISS</sequence>
<evidence type="ECO:0000256" key="4">
    <source>
        <dbReference type="ARBA" id="ARBA00022605"/>
    </source>
</evidence>
<protein>
    <recommendedName>
        <fullName evidence="3 11">Shikimate kinase</fullName>
        <shortName evidence="11">SK</shortName>
        <ecNumber evidence="3 11">2.7.1.71</ecNumber>
    </recommendedName>
</protein>
<comment type="similarity">
    <text evidence="2 11">Belongs to the shikimate kinase family.</text>
</comment>
<evidence type="ECO:0000313" key="13">
    <source>
        <dbReference type="Proteomes" id="UP000287296"/>
    </source>
</evidence>
<dbReference type="GO" id="GO:0000287">
    <property type="term" value="F:magnesium ion binding"/>
    <property type="evidence" value="ECO:0007669"/>
    <property type="project" value="UniProtKB-UniRule"/>
</dbReference>
<gene>
    <name evidence="11" type="primary">aroK</name>
    <name evidence="12" type="ORF">D5F11_000565</name>
</gene>
<feature type="binding site" evidence="11">
    <location>
        <position position="60"/>
    </location>
    <ligand>
        <name>substrate</name>
    </ligand>
</feature>
<dbReference type="InterPro" id="IPR027417">
    <property type="entry name" value="P-loop_NTPase"/>
</dbReference>
<evidence type="ECO:0000256" key="10">
    <source>
        <dbReference type="ARBA" id="ARBA00048567"/>
    </source>
</evidence>
<dbReference type="OrthoDB" id="9800332at2"/>
<evidence type="ECO:0000256" key="3">
    <source>
        <dbReference type="ARBA" id="ARBA00012154"/>
    </source>
</evidence>
<dbReference type="PRINTS" id="PR01100">
    <property type="entry name" value="SHIKIMTKNASE"/>
</dbReference>
<comment type="caution">
    <text evidence="12">The sequence shown here is derived from an EMBL/GenBank/DDBJ whole genome shotgun (WGS) entry which is preliminary data.</text>
</comment>
<dbReference type="Gene3D" id="3.40.50.300">
    <property type="entry name" value="P-loop containing nucleotide triphosphate hydrolases"/>
    <property type="match status" value="1"/>
</dbReference>
<comment type="function">
    <text evidence="11">Catalyzes the specific phosphorylation of the 3-hydroxyl group of shikimic acid using ATP as a cosubstrate.</text>
</comment>
<evidence type="ECO:0000256" key="5">
    <source>
        <dbReference type="ARBA" id="ARBA00022679"/>
    </source>
</evidence>
<proteinExistence type="inferred from homology"/>
<dbReference type="Proteomes" id="UP000287296">
    <property type="component" value="Unassembled WGS sequence"/>
</dbReference>
<feature type="binding site" evidence="11">
    <location>
        <position position="82"/>
    </location>
    <ligand>
        <name>substrate</name>
    </ligand>
</feature>
<feature type="binding site" evidence="11">
    <location>
        <begin position="14"/>
        <end position="19"/>
    </location>
    <ligand>
        <name>ATP</name>
        <dbReference type="ChEBI" id="CHEBI:30616"/>
    </ligand>
</feature>
<dbReference type="GO" id="GO:0009423">
    <property type="term" value="P:chorismate biosynthetic process"/>
    <property type="evidence" value="ECO:0007669"/>
    <property type="project" value="UniProtKB-UniRule"/>
</dbReference>
<evidence type="ECO:0000256" key="11">
    <source>
        <dbReference type="HAMAP-Rule" id="MF_00109"/>
    </source>
</evidence>
<dbReference type="UniPathway" id="UPA00053">
    <property type="reaction ID" value="UER00088"/>
</dbReference>
<keyword evidence="4 11" id="KW-0028">Amino-acid biosynthesis</keyword>
<dbReference type="GO" id="GO:0008652">
    <property type="term" value="P:amino acid biosynthetic process"/>
    <property type="evidence" value="ECO:0007669"/>
    <property type="project" value="UniProtKB-KW"/>
</dbReference>
<keyword evidence="6 11" id="KW-0547">Nucleotide-binding</keyword>
<dbReference type="GO" id="GO:0004765">
    <property type="term" value="F:shikimate kinase activity"/>
    <property type="evidence" value="ECO:0007669"/>
    <property type="project" value="UniProtKB-UniRule"/>
</dbReference>
<evidence type="ECO:0000313" key="12">
    <source>
        <dbReference type="EMBL" id="RST61417.1"/>
    </source>
</evidence>
<comment type="subunit">
    <text evidence="11">Monomer.</text>
</comment>
<comment type="cofactor">
    <cofactor evidence="11">
        <name>Mg(2+)</name>
        <dbReference type="ChEBI" id="CHEBI:18420"/>
    </cofactor>
    <text evidence="11">Binds 1 Mg(2+) ion per subunit.</text>
</comment>
<dbReference type="InterPro" id="IPR031322">
    <property type="entry name" value="Shikimate/glucono_kinase"/>
</dbReference>